<accession>A0A183I404</accession>
<reference evidence="1 2" key="2">
    <citation type="submission" date="2018-11" db="EMBL/GenBank/DDBJ databases">
        <authorList>
            <consortium name="Pathogen Informatics"/>
        </authorList>
    </citation>
    <scope>NUCLEOTIDE SEQUENCE [LARGE SCALE GENOMIC DNA]</scope>
</reference>
<keyword evidence="2" id="KW-1185">Reference proteome</keyword>
<evidence type="ECO:0000313" key="3">
    <source>
        <dbReference type="WBParaSite" id="OFLC_0001447401-mRNA-1"/>
    </source>
</evidence>
<dbReference type="Proteomes" id="UP000267606">
    <property type="component" value="Unassembled WGS sequence"/>
</dbReference>
<evidence type="ECO:0000313" key="2">
    <source>
        <dbReference type="Proteomes" id="UP000267606"/>
    </source>
</evidence>
<evidence type="ECO:0000313" key="1">
    <source>
        <dbReference type="EMBL" id="VDP17187.1"/>
    </source>
</evidence>
<name>A0A183I404_9BILA</name>
<protein>
    <submittedName>
        <fullName evidence="1 3">Uncharacterized protein</fullName>
    </submittedName>
</protein>
<reference evidence="3" key="1">
    <citation type="submission" date="2016-06" db="UniProtKB">
        <authorList>
            <consortium name="WormBaseParasite"/>
        </authorList>
    </citation>
    <scope>IDENTIFICATION</scope>
</reference>
<dbReference type="AlphaFoldDB" id="A0A183I404"/>
<dbReference type="EMBL" id="UZAJ01040881">
    <property type="protein sequence ID" value="VDP17187.1"/>
    <property type="molecule type" value="Genomic_DNA"/>
</dbReference>
<proteinExistence type="predicted"/>
<sequence length="110" mass="12192">MMPSDTHKIDIYADKTPASEHVRRINAPTIEEVTFVILLDAVINDGNITNIGKLTILPSSYAGNPRLMHEAANMQQIALNPPATTLTAFFTLCQNNAFSKTLLYSEVPRY</sequence>
<gene>
    <name evidence="1" type="ORF">OFLC_LOCUS14466</name>
</gene>
<dbReference type="WBParaSite" id="OFLC_0001447401-mRNA-1">
    <property type="protein sequence ID" value="OFLC_0001447401-mRNA-1"/>
    <property type="gene ID" value="OFLC_0001447401"/>
</dbReference>
<organism evidence="3">
    <name type="scientific">Onchocerca flexuosa</name>
    <dbReference type="NCBI Taxonomy" id="387005"/>
    <lineage>
        <taxon>Eukaryota</taxon>
        <taxon>Metazoa</taxon>
        <taxon>Ecdysozoa</taxon>
        <taxon>Nematoda</taxon>
        <taxon>Chromadorea</taxon>
        <taxon>Rhabditida</taxon>
        <taxon>Spirurina</taxon>
        <taxon>Spiruromorpha</taxon>
        <taxon>Filarioidea</taxon>
        <taxon>Onchocercidae</taxon>
        <taxon>Onchocerca</taxon>
    </lineage>
</organism>
<dbReference type="STRING" id="387005.A0A183I404"/>